<dbReference type="SUPFAM" id="SSF46894">
    <property type="entry name" value="C-terminal effector domain of the bipartite response regulators"/>
    <property type="match status" value="1"/>
</dbReference>
<evidence type="ECO:0000256" key="5">
    <source>
        <dbReference type="ARBA" id="ARBA00023163"/>
    </source>
</evidence>
<keyword evidence="4" id="KW-0238">DNA-binding</keyword>
<gene>
    <name evidence="8" type="ORF">UFOPK2992_01648</name>
</gene>
<dbReference type="InterPro" id="IPR036388">
    <property type="entry name" value="WH-like_DNA-bd_sf"/>
</dbReference>
<proteinExistence type="predicted"/>
<reference evidence="8" key="1">
    <citation type="submission" date="2020-05" db="EMBL/GenBank/DDBJ databases">
        <authorList>
            <person name="Chiriac C."/>
            <person name="Salcher M."/>
            <person name="Ghai R."/>
            <person name="Kavagutti S V."/>
        </authorList>
    </citation>
    <scope>NUCLEOTIDE SEQUENCE</scope>
</reference>
<dbReference type="GO" id="GO:0005829">
    <property type="term" value="C:cytosol"/>
    <property type="evidence" value="ECO:0007669"/>
    <property type="project" value="TreeGrafter"/>
</dbReference>
<dbReference type="SMART" id="SM00448">
    <property type="entry name" value="REC"/>
    <property type="match status" value="1"/>
</dbReference>
<dbReference type="PANTHER" id="PTHR48111">
    <property type="entry name" value="REGULATOR OF RPOS"/>
    <property type="match status" value="1"/>
</dbReference>
<accession>A0A6J6Z3Q8</accession>
<dbReference type="AlphaFoldDB" id="A0A6J6Z3Q8"/>
<dbReference type="InterPro" id="IPR001867">
    <property type="entry name" value="OmpR/PhoB-type_DNA-bd"/>
</dbReference>
<dbReference type="InterPro" id="IPR011006">
    <property type="entry name" value="CheY-like_superfamily"/>
</dbReference>
<dbReference type="Gene3D" id="6.10.250.690">
    <property type="match status" value="1"/>
</dbReference>
<dbReference type="SMART" id="SM00862">
    <property type="entry name" value="Trans_reg_C"/>
    <property type="match status" value="1"/>
</dbReference>
<organism evidence="8">
    <name type="scientific">freshwater metagenome</name>
    <dbReference type="NCBI Taxonomy" id="449393"/>
    <lineage>
        <taxon>unclassified sequences</taxon>
        <taxon>metagenomes</taxon>
        <taxon>ecological metagenomes</taxon>
    </lineage>
</organism>
<dbReference type="InterPro" id="IPR016032">
    <property type="entry name" value="Sig_transdc_resp-reg_C-effctor"/>
</dbReference>
<protein>
    <submittedName>
        <fullName evidence="8">Unannotated protein</fullName>
    </submittedName>
</protein>
<dbReference type="SUPFAM" id="SSF52172">
    <property type="entry name" value="CheY-like"/>
    <property type="match status" value="1"/>
</dbReference>
<evidence type="ECO:0000256" key="1">
    <source>
        <dbReference type="ARBA" id="ARBA00022553"/>
    </source>
</evidence>
<dbReference type="PANTHER" id="PTHR48111:SF1">
    <property type="entry name" value="TWO-COMPONENT RESPONSE REGULATOR ORR33"/>
    <property type="match status" value="1"/>
</dbReference>
<dbReference type="PROSITE" id="PS51755">
    <property type="entry name" value="OMPR_PHOB"/>
    <property type="match status" value="1"/>
</dbReference>
<dbReference type="InterPro" id="IPR001789">
    <property type="entry name" value="Sig_transdc_resp-reg_receiver"/>
</dbReference>
<dbReference type="GO" id="GO:0032993">
    <property type="term" value="C:protein-DNA complex"/>
    <property type="evidence" value="ECO:0007669"/>
    <property type="project" value="TreeGrafter"/>
</dbReference>
<sequence length="257" mass="28372">MAEPDAQLAPRVLIAVGDPLLRRVASTGLRDRGFSVSATNEESAAIVLARSFTPDVILVDLLLHGPGGGTLFDALRASADCYVVGLAPPDAEDSRIRALRAGADDAVSLPISADELAARCQALLRRPRQLHARWDPMAASMVRIGPLQIDLGRKELRVRNHDVPVTRIEFALFEQLCRRPSEVCSRVHLLEQVWGPNWVGDTHVVDVHLSNLRRKLQQNAPELRFIHTVRGIGFRLSNDLLRAERDRREDDALSASA</sequence>
<name>A0A6J6Z3Q8_9ZZZZ</name>
<dbReference type="EMBL" id="CAFAAI010000325">
    <property type="protein sequence ID" value="CAB4812077.1"/>
    <property type="molecule type" value="Genomic_DNA"/>
</dbReference>
<dbReference type="Pfam" id="PF00486">
    <property type="entry name" value="Trans_reg_C"/>
    <property type="match status" value="1"/>
</dbReference>
<dbReference type="PROSITE" id="PS50110">
    <property type="entry name" value="RESPONSE_REGULATORY"/>
    <property type="match status" value="1"/>
</dbReference>
<dbReference type="InterPro" id="IPR039420">
    <property type="entry name" value="WalR-like"/>
</dbReference>
<dbReference type="Gene3D" id="1.10.10.10">
    <property type="entry name" value="Winged helix-like DNA-binding domain superfamily/Winged helix DNA-binding domain"/>
    <property type="match status" value="1"/>
</dbReference>
<evidence type="ECO:0000313" key="8">
    <source>
        <dbReference type="EMBL" id="CAB4812077.1"/>
    </source>
</evidence>
<dbReference type="Pfam" id="PF00072">
    <property type="entry name" value="Response_reg"/>
    <property type="match status" value="1"/>
</dbReference>
<keyword evidence="2" id="KW-0902">Two-component regulatory system</keyword>
<keyword evidence="3" id="KW-0805">Transcription regulation</keyword>
<dbReference type="Gene3D" id="3.40.50.2300">
    <property type="match status" value="1"/>
</dbReference>
<feature type="domain" description="OmpR/PhoB-type" evidence="7">
    <location>
        <begin position="139"/>
        <end position="238"/>
    </location>
</feature>
<evidence type="ECO:0000259" key="6">
    <source>
        <dbReference type="PROSITE" id="PS50110"/>
    </source>
</evidence>
<feature type="domain" description="Response regulatory" evidence="6">
    <location>
        <begin position="11"/>
        <end position="124"/>
    </location>
</feature>
<evidence type="ECO:0000259" key="7">
    <source>
        <dbReference type="PROSITE" id="PS51755"/>
    </source>
</evidence>
<dbReference type="CDD" id="cd00383">
    <property type="entry name" value="trans_reg_C"/>
    <property type="match status" value="1"/>
</dbReference>
<evidence type="ECO:0000256" key="2">
    <source>
        <dbReference type="ARBA" id="ARBA00023012"/>
    </source>
</evidence>
<evidence type="ECO:0000256" key="3">
    <source>
        <dbReference type="ARBA" id="ARBA00023015"/>
    </source>
</evidence>
<keyword evidence="1" id="KW-0597">Phosphoprotein</keyword>
<dbReference type="GO" id="GO:0006355">
    <property type="term" value="P:regulation of DNA-templated transcription"/>
    <property type="evidence" value="ECO:0007669"/>
    <property type="project" value="InterPro"/>
</dbReference>
<keyword evidence="5" id="KW-0804">Transcription</keyword>
<dbReference type="GO" id="GO:0000976">
    <property type="term" value="F:transcription cis-regulatory region binding"/>
    <property type="evidence" value="ECO:0007669"/>
    <property type="project" value="TreeGrafter"/>
</dbReference>
<dbReference type="GO" id="GO:0000156">
    <property type="term" value="F:phosphorelay response regulator activity"/>
    <property type="evidence" value="ECO:0007669"/>
    <property type="project" value="TreeGrafter"/>
</dbReference>
<evidence type="ECO:0000256" key="4">
    <source>
        <dbReference type="ARBA" id="ARBA00023125"/>
    </source>
</evidence>